<dbReference type="PROSITE" id="PS50206">
    <property type="entry name" value="RHODANESE_3"/>
    <property type="match status" value="2"/>
</dbReference>
<feature type="non-terminal residue" evidence="5">
    <location>
        <position position="125"/>
    </location>
</feature>
<keyword evidence="2" id="KW-0677">Repeat</keyword>
<evidence type="ECO:0000313" key="5">
    <source>
        <dbReference type="EMBL" id="PJF33863.1"/>
    </source>
</evidence>
<dbReference type="InterPro" id="IPR051126">
    <property type="entry name" value="Thiosulfate_sulfurtransferase"/>
</dbReference>
<gene>
    <name evidence="5" type="ORF">CUN49_17535</name>
</gene>
<keyword evidence="5" id="KW-0808">Transferase</keyword>
<evidence type="ECO:0000256" key="3">
    <source>
        <dbReference type="ARBA" id="ARBA00047549"/>
    </source>
</evidence>
<dbReference type="SUPFAM" id="SSF52821">
    <property type="entry name" value="Rhodanese/Cell cycle control phosphatase"/>
    <property type="match status" value="1"/>
</dbReference>
<proteinExistence type="predicted"/>
<evidence type="ECO:0000259" key="4">
    <source>
        <dbReference type="PROSITE" id="PS50206"/>
    </source>
</evidence>
<protein>
    <recommendedName>
        <fullName evidence="1">thiosulfate sulfurtransferase</fullName>
        <ecNumber evidence="1">2.8.1.1</ecNumber>
    </recommendedName>
</protein>
<comment type="caution">
    <text evidence="5">The sequence shown here is derived from an EMBL/GenBank/DDBJ whole genome shotgun (WGS) entry which is preliminary data.</text>
</comment>
<feature type="domain" description="Rhodanese" evidence="4">
    <location>
        <begin position="82"/>
        <end position="125"/>
    </location>
</feature>
<dbReference type="EC" id="2.8.1.1" evidence="1"/>
<evidence type="ECO:0000313" key="6">
    <source>
        <dbReference type="Proteomes" id="UP000229681"/>
    </source>
</evidence>
<evidence type="ECO:0000256" key="1">
    <source>
        <dbReference type="ARBA" id="ARBA00012245"/>
    </source>
</evidence>
<reference evidence="5 6" key="1">
    <citation type="submission" date="2017-11" db="EMBL/GenBank/DDBJ databases">
        <title>Evolution of Phototrophy in the Chloroflexi Phylum Driven by Horizontal Gene Transfer.</title>
        <authorList>
            <person name="Ward L.M."/>
            <person name="Hemp J."/>
            <person name="Shih P.M."/>
            <person name="Mcglynn S.E."/>
            <person name="Fischer W."/>
        </authorList>
    </citation>
    <scope>NUCLEOTIDE SEQUENCE [LARGE SCALE GENOMIC DNA]</scope>
    <source>
        <strain evidence="5">JP3_13</strain>
    </source>
</reference>
<comment type="catalytic activity">
    <reaction evidence="3">
        <text>thiosulfate + hydrogen cyanide = thiocyanate + sulfite + 2 H(+)</text>
        <dbReference type="Rhea" id="RHEA:16881"/>
        <dbReference type="ChEBI" id="CHEBI:15378"/>
        <dbReference type="ChEBI" id="CHEBI:17359"/>
        <dbReference type="ChEBI" id="CHEBI:18022"/>
        <dbReference type="ChEBI" id="CHEBI:18407"/>
        <dbReference type="ChEBI" id="CHEBI:33542"/>
        <dbReference type="EC" id="2.8.1.1"/>
    </reaction>
</comment>
<organism evidence="5 6">
    <name type="scientific">Candidatus Thermofonsia Clade 1 bacterium</name>
    <dbReference type="NCBI Taxonomy" id="2364210"/>
    <lineage>
        <taxon>Bacteria</taxon>
        <taxon>Bacillati</taxon>
        <taxon>Chloroflexota</taxon>
        <taxon>Candidatus Thermofontia</taxon>
        <taxon>Candidatus Thermofonsia Clade 1</taxon>
    </lineage>
</organism>
<dbReference type="PANTHER" id="PTHR43855">
    <property type="entry name" value="THIOSULFATE SULFURTRANSFERASE"/>
    <property type="match status" value="1"/>
</dbReference>
<dbReference type="EMBL" id="PGTM01000720">
    <property type="protein sequence ID" value="PJF33863.1"/>
    <property type="molecule type" value="Genomic_DNA"/>
</dbReference>
<dbReference type="Pfam" id="PF00581">
    <property type="entry name" value="Rhodanese"/>
    <property type="match status" value="1"/>
</dbReference>
<feature type="non-terminal residue" evidence="5">
    <location>
        <position position="1"/>
    </location>
</feature>
<accession>A0A2M8P8J3</accession>
<feature type="domain" description="Rhodanese" evidence="4">
    <location>
        <begin position="5"/>
        <end position="51"/>
    </location>
</feature>
<dbReference type="InterPro" id="IPR001763">
    <property type="entry name" value="Rhodanese-like_dom"/>
</dbReference>
<dbReference type="Proteomes" id="UP000229681">
    <property type="component" value="Unassembled WGS sequence"/>
</dbReference>
<dbReference type="AlphaFoldDB" id="A0A2M8P8J3"/>
<sequence>TPEMTIVLYGDNNNWFAAHAFWLFKYYGHPDVRLIDGGRKKLLAEERLMTRVVPTYPRTEYTVRQINADFRADREYIRARLRQPNFALVDVRSPAEFTGEIISPPGMAEVAQRGGHIPGAKNVPW</sequence>
<dbReference type="InterPro" id="IPR036873">
    <property type="entry name" value="Rhodanese-like_dom_sf"/>
</dbReference>
<dbReference type="PANTHER" id="PTHR43855:SF1">
    <property type="entry name" value="THIOSULFATE SULFURTRANSFERASE"/>
    <property type="match status" value="1"/>
</dbReference>
<name>A0A2M8P8J3_9CHLR</name>
<dbReference type="GO" id="GO:0004792">
    <property type="term" value="F:thiosulfate-cyanide sulfurtransferase activity"/>
    <property type="evidence" value="ECO:0007669"/>
    <property type="project" value="UniProtKB-EC"/>
</dbReference>
<dbReference type="Gene3D" id="3.40.250.10">
    <property type="entry name" value="Rhodanese-like domain"/>
    <property type="match status" value="2"/>
</dbReference>
<evidence type="ECO:0000256" key="2">
    <source>
        <dbReference type="ARBA" id="ARBA00022737"/>
    </source>
</evidence>